<comment type="catalytic activity">
    <reaction evidence="1 18">
        <text>a 1,2-diacyl-sn-glycero-3-phosphocholine + H2O = a 2-acyl-sn-glycero-3-phosphocholine + a fatty acid + H(+)</text>
        <dbReference type="Rhea" id="RHEA:18689"/>
        <dbReference type="ChEBI" id="CHEBI:15377"/>
        <dbReference type="ChEBI" id="CHEBI:15378"/>
        <dbReference type="ChEBI" id="CHEBI:28868"/>
        <dbReference type="ChEBI" id="CHEBI:57643"/>
        <dbReference type="ChEBI" id="CHEBI:57875"/>
        <dbReference type="EC" id="3.1.1.32"/>
    </reaction>
</comment>
<comment type="caution">
    <text evidence="19">The sequence shown here is derived from an EMBL/GenBank/DDBJ whole genome shotgun (WGS) entry which is preliminary data.</text>
</comment>
<evidence type="ECO:0000313" key="19">
    <source>
        <dbReference type="EMBL" id="MEY6433611.1"/>
    </source>
</evidence>
<feature type="chain" id="PRO_5044954760" description="Phospholipase A1" evidence="18">
    <location>
        <begin position="31"/>
        <end position="357"/>
    </location>
</feature>
<feature type="signal peptide" evidence="18">
    <location>
        <begin position="1"/>
        <end position="30"/>
    </location>
</feature>
<organism evidence="19 20">
    <name type="scientific">Thioalkalicoccus limnaeus</name>
    <dbReference type="NCBI Taxonomy" id="120681"/>
    <lineage>
        <taxon>Bacteria</taxon>
        <taxon>Pseudomonadati</taxon>
        <taxon>Pseudomonadota</taxon>
        <taxon>Gammaproteobacteria</taxon>
        <taxon>Chromatiales</taxon>
        <taxon>Chromatiaceae</taxon>
        <taxon>Thioalkalicoccus</taxon>
    </lineage>
</organism>
<evidence type="ECO:0000313" key="20">
    <source>
        <dbReference type="Proteomes" id="UP001564408"/>
    </source>
</evidence>
<evidence type="ECO:0000256" key="18">
    <source>
        <dbReference type="RuleBase" id="RU366027"/>
    </source>
</evidence>
<evidence type="ECO:0000256" key="11">
    <source>
        <dbReference type="ARBA" id="ARBA00022729"/>
    </source>
</evidence>
<keyword evidence="16" id="KW-0472">Membrane</keyword>
<dbReference type="InterPro" id="IPR036541">
    <property type="entry name" value="PLipase_A1_sf"/>
</dbReference>
<keyword evidence="11 18" id="KW-0732">Signal</keyword>
<comment type="catalytic activity">
    <reaction evidence="2 18">
        <text>a 1,2-diacyl-sn-glycero-3-phosphocholine + H2O = a 1-acyl-sn-glycero-3-phosphocholine + a fatty acid + H(+)</text>
        <dbReference type="Rhea" id="RHEA:15801"/>
        <dbReference type="ChEBI" id="CHEBI:15377"/>
        <dbReference type="ChEBI" id="CHEBI:15378"/>
        <dbReference type="ChEBI" id="CHEBI:28868"/>
        <dbReference type="ChEBI" id="CHEBI:57643"/>
        <dbReference type="ChEBI" id="CHEBI:58168"/>
        <dbReference type="EC" id="3.1.1.4"/>
    </reaction>
</comment>
<comment type="cofactor">
    <cofactor evidence="18">
        <name>Ca(2+)</name>
        <dbReference type="ChEBI" id="CHEBI:29108"/>
    </cofactor>
    <text evidence="18">Binds 1 Ca(2+) ion per monomer. In the dimeric form the Ca(2+) is bound by different amino acids with binding of each Ca(2+) shared with ligands coming from each monomer. The Ca(2+) ion may have a role in catalysis.</text>
</comment>
<dbReference type="PRINTS" id="PR01486">
    <property type="entry name" value="PHPHLIPASEA1"/>
</dbReference>
<evidence type="ECO:0000256" key="14">
    <source>
        <dbReference type="ARBA" id="ARBA00022963"/>
    </source>
</evidence>
<comment type="function">
    <text evidence="18">Hydrolysis of phosphatidylcholine with phospholipase A2 (EC 3.1.1.4) and phospholipase A1 (EC 3.1.1.32) activities.</text>
</comment>
<evidence type="ECO:0000256" key="9">
    <source>
        <dbReference type="ARBA" id="ARBA00022692"/>
    </source>
</evidence>
<keyword evidence="15 18" id="KW-0443">Lipid metabolism</keyword>
<dbReference type="EMBL" id="JBDKXB010000024">
    <property type="protein sequence ID" value="MEY6433611.1"/>
    <property type="molecule type" value="Genomic_DNA"/>
</dbReference>
<dbReference type="Proteomes" id="UP001564408">
    <property type="component" value="Unassembled WGS sequence"/>
</dbReference>
<sequence>MVNFSKQKRLGALALVAWGGALGHSAFVQAGPASLADCAAIANDQARLACYDQAATRLAPTALEPGPVSTAMTVPVVPPEADEPAEVRAWPPVEGTLIERAWGFEPDSNRYAISLYRPNYLLLGRYSDRPNEAPFDVLFNALDNPDAKLDSTEAQFQISFKARLWTTDDRRFGIWAAYTQQNQWQVYNDDLSRPFRETNYQPELILSFKPGLSFGGFHWGLLNLGYNHQSNGRSDPISRSWDRIVAEIGIERGDFALLIRPWVVISDGGDDNPDIEDYYGHGDITAFYRWRGNSFSVMGRGNVDTGKGTVKFSWMSPPLIGPMRGYVKGSSGYGDSMIDYNWRQNTIGIGVALNDVL</sequence>
<keyword evidence="10 18" id="KW-0479">Metal-binding</keyword>
<dbReference type="RefSeq" id="WP_369667996.1">
    <property type="nucleotide sequence ID" value="NZ_JBDKXB010000024.1"/>
</dbReference>
<evidence type="ECO:0000256" key="5">
    <source>
        <dbReference type="ARBA" id="ARBA00013179"/>
    </source>
</evidence>
<evidence type="ECO:0000256" key="12">
    <source>
        <dbReference type="ARBA" id="ARBA00022801"/>
    </source>
</evidence>
<comment type="similarity">
    <text evidence="3 18">Belongs to the phospholipase A1 family.</text>
</comment>
<dbReference type="PANTHER" id="PTHR40457">
    <property type="entry name" value="PHOSPHOLIPASE A1"/>
    <property type="match status" value="1"/>
</dbReference>
<protein>
    <recommendedName>
        <fullName evidence="7 18">Phospholipase A1</fullName>
        <ecNumber evidence="5 18">3.1.1.32</ecNumber>
        <ecNumber evidence="6 18">3.1.1.4</ecNumber>
    </recommendedName>
    <alternativeName>
        <fullName evidence="18">Phosphatidylcholine 1-acylhydrolase</fullName>
    </alternativeName>
</protein>
<evidence type="ECO:0000256" key="15">
    <source>
        <dbReference type="ARBA" id="ARBA00023098"/>
    </source>
</evidence>
<evidence type="ECO:0000256" key="16">
    <source>
        <dbReference type="ARBA" id="ARBA00023136"/>
    </source>
</evidence>
<evidence type="ECO:0000256" key="17">
    <source>
        <dbReference type="ARBA" id="ARBA00023237"/>
    </source>
</evidence>
<keyword evidence="8" id="KW-1134">Transmembrane beta strand</keyword>
<keyword evidence="12 18" id="KW-0378">Hydrolase</keyword>
<proteinExistence type="inferred from homology"/>
<dbReference type="EC" id="3.1.1.4" evidence="6 18"/>
<evidence type="ECO:0000256" key="10">
    <source>
        <dbReference type="ARBA" id="ARBA00022723"/>
    </source>
</evidence>
<dbReference type="EC" id="3.1.1.32" evidence="5 18"/>
<name>A0ABV4BGF0_9GAMM</name>
<dbReference type="Pfam" id="PF02253">
    <property type="entry name" value="PLA1"/>
    <property type="match status" value="1"/>
</dbReference>
<dbReference type="Gene3D" id="2.40.230.10">
    <property type="entry name" value="Phospholipase A1"/>
    <property type="match status" value="1"/>
</dbReference>
<accession>A0ABV4BGF0</accession>
<keyword evidence="13 18" id="KW-0106">Calcium</keyword>
<evidence type="ECO:0000256" key="2">
    <source>
        <dbReference type="ARBA" id="ARBA00001604"/>
    </source>
</evidence>
<evidence type="ECO:0000256" key="3">
    <source>
        <dbReference type="ARBA" id="ARBA00010525"/>
    </source>
</evidence>
<reference evidence="19 20" key="1">
    <citation type="submission" date="2024-05" db="EMBL/GenBank/DDBJ databases">
        <title>Genome Sequence and Characterization of the New Strain Purple Sulfur Bacterium of Genus Thioalkalicoccus.</title>
        <authorList>
            <person name="Bryantseva I.A."/>
            <person name="Kyndt J.A."/>
            <person name="Imhoff J.F."/>
        </authorList>
    </citation>
    <scope>NUCLEOTIDE SEQUENCE [LARGE SCALE GENOMIC DNA]</scope>
    <source>
        <strain evidence="19 20">Um2</strain>
    </source>
</reference>
<dbReference type="CDD" id="cd00541">
    <property type="entry name" value="OMPLA"/>
    <property type="match status" value="1"/>
</dbReference>
<evidence type="ECO:0000256" key="13">
    <source>
        <dbReference type="ARBA" id="ARBA00022837"/>
    </source>
</evidence>
<gene>
    <name evidence="19" type="ORF">ABC977_14490</name>
</gene>
<keyword evidence="17 18" id="KW-0998">Cell outer membrane</keyword>
<keyword evidence="20" id="KW-1185">Reference proteome</keyword>
<comment type="subunit">
    <text evidence="4 18">Homodimer; dimerization is reversible, and the dimeric form is the active one.</text>
</comment>
<evidence type="ECO:0000256" key="7">
    <source>
        <dbReference type="ARBA" id="ARBA00021726"/>
    </source>
</evidence>
<evidence type="ECO:0000256" key="4">
    <source>
        <dbReference type="ARBA" id="ARBA00011702"/>
    </source>
</evidence>
<evidence type="ECO:0000256" key="8">
    <source>
        <dbReference type="ARBA" id="ARBA00022452"/>
    </source>
</evidence>
<keyword evidence="9" id="KW-0812">Transmembrane</keyword>
<dbReference type="PANTHER" id="PTHR40457:SF1">
    <property type="entry name" value="PHOSPHOLIPASE A1"/>
    <property type="match status" value="1"/>
</dbReference>
<keyword evidence="14 18" id="KW-0442">Lipid degradation</keyword>
<evidence type="ECO:0000256" key="1">
    <source>
        <dbReference type="ARBA" id="ARBA00000111"/>
    </source>
</evidence>
<evidence type="ECO:0000256" key="6">
    <source>
        <dbReference type="ARBA" id="ARBA00013278"/>
    </source>
</evidence>
<dbReference type="InterPro" id="IPR003187">
    <property type="entry name" value="PLipase_A1"/>
</dbReference>
<comment type="subcellular location">
    <subcellularLocation>
        <location evidence="18">Cell outer membrane</location>
        <topology evidence="18">Multi-pass membrane protein</topology>
    </subcellularLocation>
    <text evidence="18">One of the very few enzymes located there.</text>
</comment>
<dbReference type="SUPFAM" id="SSF56931">
    <property type="entry name" value="Outer membrane phospholipase A (OMPLA)"/>
    <property type="match status" value="1"/>
</dbReference>